<name>A0A550CIL4_9AGAR</name>
<keyword evidence="5" id="KW-1185">Reference proteome</keyword>
<dbReference type="EMBL" id="VDMD01000007">
    <property type="protein sequence ID" value="TRM64574.1"/>
    <property type="molecule type" value="Genomic_DNA"/>
</dbReference>
<dbReference type="PRINTS" id="PR00081">
    <property type="entry name" value="GDHRDH"/>
</dbReference>
<dbReference type="STRING" id="97359.A0A550CIL4"/>
<proteinExistence type="inferred from homology"/>
<dbReference type="InterPro" id="IPR036291">
    <property type="entry name" value="NAD(P)-bd_dom_sf"/>
</dbReference>
<dbReference type="InterPro" id="IPR002347">
    <property type="entry name" value="SDR_fam"/>
</dbReference>
<organism evidence="4 5">
    <name type="scientific">Schizophyllum amplum</name>
    <dbReference type="NCBI Taxonomy" id="97359"/>
    <lineage>
        <taxon>Eukaryota</taxon>
        <taxon>Fungi</taxon>
        <taxon>Dikarya</taxon>
        <taxon>Basidiomycota</taxon>
        <taxon>Agaricomycotina</taxon>
        <taxon>Agaricomycetes</taxon>
        <taxon>Agaricomycetidae</taxon>
        <taxon>Agaricales</taxon>
        <taxon>Schizophyllaceae</taxon>
        <taxon>Schizophyllum</taxon>
    </lineage>
</organism>
<dbReference type="Pfam" id="PF00106">
    <property type="entry name" value="adh_short"/>
    <property type="match status" value="1"/>
</dbReference>
<evidence type="ECO:0000313" key="5">
    <source>
        <dbReference type="Proteomes" id="UP000320762"/>
    </source>
</evidence>
<evidence type="ECO:0000313" key="4">
    <source>
        <dbReference type="EMBL" id="TRM64574.1"/>
    </source>
</evidence>
<evidence type="ECO:0000256" key="2">
    <source>
        <dbReference type="ARBA" id="ARBA00022857"/>
    </source>
</evidence>
<dbReference type="OrthoDB" id="191139at2759"/>
<sequence>MALNGITSLIRSFFDQSMMSQFFPPKSQFEPSRDIPDLTGQVALVTGGNGGAGYETCKHLLAKGAKVYMACRSAERGKAAADKLQKETGHAPEILELDLADLASVRRAAEEFMRRETVLHTLYNNAGAVWVPIDMLTAQGYDLAFGTNVLGHFFFTTLLMPILRHTHEVTGRRPRVINTSSSAHVPSHGQSGIVWESLRDGPDRQKVAPSIGSYCLYSQSKMGVIMLSYLFDQHFGNDIVSIALNPGNFSSDAYRYVHGVQKLSTSYILYSVPEGALTQLWAGTAPESEFKGGEYCIPWARHGQCDPRARNSVTQDALWGWLQEQVKGF</sequence>
<evidence type="ECO:0000256" key="3">
    <source>
        <dbReference type="ARBA" id="ARBA00023002"/>
    </source>
</evidence>
<reference evidence="4 5" key="1">
    <citation type="journal article" date="2019" name="New Phytol.">
        <title>Comparative genomics reveals unique wood-decay strategies and fruiting body development in the Schizophyllaceae.</title>
        <authorList>
            <person name="Almasi E."/>
            <person name="Sahu N."/>
            <person name="Krizsan K."/>
            <person name="Balint B."/>
            <person name="Kovacs G.M."/>
            <person name="Kiss B."/>
            <person name="Cseklye J."/>
            <person name="Drula E."/>
            <person name="Henrissat B."/>
            <person name="Nagy I."/>
            <person name="Chovatia M."/>
            <person name="Adam C."/>
            <person name="LaButti K."/>
            <person name="Lipzen A."/>
            <person name="Riley R."/>
            <person name="Grigoriev I.V."/>
            <person name="Nagy L.G."/>
        </authorList>
    </citation>
    <scope>NUCLEOTIDE SEQUENCE [LARGE SCALE GENOMIC DNA]</scope>
    <source>
        <strain evidence="4 5">NL-1724</strain>
    </source>
</reference>
<accession>A0A550CIL4</accession>
<evidence type="ECO:0000256" key="1">
    <source>
        <dbReference type="ARBA" id="ARBA00006484"/>
    </source>
</evidence>
<keyword evidence="3" id="KW-0560">Oxidoreductase</keyword>
<protein>
    <submittedName>
        <fullName evidence="4">NAD-P-binding protein</fullName>
    </submittedName>
</protein>
<dbReference type="Gene3D" id="3.40.50.720">
    <property type="entry name" value="NAD(P)-binding Rossmann-like Domain"/>
    <property type="match status" value="1"/>
</dbReference>
<dbReference type="PANTHER" id="PTHR24320">
    <property type="entry name" value="RETINOL DEHYDROGENASE"/>
    <property type="match status" value="1"/>
</dbReference>
<comment type="caution">
    <text evidence="4">The sequence shown here is derived from an EMBL/GenBank/DDBJ whole genome shotgun (WGS) entry which is preliminary data.</text>
</comment>
<comment type="similarity">
    <text evidence="1">Belongs to the short-chain dehydrogenases/reductases (SDR) family.</text>
</comment>
<dbReference type="Proteomes" id="UP000320762">
    <property type="component" value="Unassembled WGS sequence"/>
</dbReference>
<dbReference type="AlphaFoldDB" id="A0A550CIL4"/>
<dbReference type="GO" id="GO:0016491">
    <property type="term" value="F:oxidoreductase activity"/>
    <property type="evidence" value="ECO:0007669"/>
    <property type="project" value="UniProtKB-KW"/>
</dbReference>
<dbReference type="SUPFAM" id="SSF51735">
    <property type="entry name" value="NAD(P)-binding Rossmann-fold domains"/>
    <property type="match status" value="1"/>
</dbReference>
<keyword evidence="2" id="KW-0521">NADP</keyword>
<dbReference type="PANTHER" id="PTHR24320:SF236">
    <property type="entry name" value="SHORT-CHAIN DEHYDROGENASE-RELATED"/>
    <property type="match status" value="1"/>
</dbReference>
<gene>
    <name evidence="4" type="ORF">BD626DRAFT_492264</name>
</gene>